<reference evidence="2 3" key="1">
    <citation type="journal article" date="2016" name="Environ. Microbiol.">
        <title>Genomic resolution of a cold subsurface aquifer community provides metabolic insights for novel microbes adapted to high CO concentrations.</title>
        <authorList>
            <person name="Probst A.J."/>
            <person name="Castelle C.J."/>
            <person name="Singh A."/>
            <person name="Brown C.T."/>
            <person name="Anantharaman K."/>
            <person name="Sharon I."/>
            <person name="Hug L.A."/>
            <person name="Burstein D."/>
            <person name="Emerson J.B."/>
            <person name="Thomas B.C."/>
            <person name="Banfield J.F."/>
        </authorList>
    </citation>
    <scope>NUCLEOTIDE SEQUENCE [LARGE SCALE GENOMIC DNA]</scope>
    <source>
        <strain evidence="2">CG1_02_37_22</strain>
    </source>
</reference>
<evidence type="ECO:0000256" key="1">
    <source>
        <dbReference type="ARBA" id="ARBA00023125"/>
    </source>
</evidence>
<dbReference type="Proteomes" id="UP000183120">
    <property type="component" value="Unassembled WGS sequence"/>
</dbReference>
<evidence type="ECO:0008006" key="4">
    <source>
        <dbReference type="Google" id="ProtNLM"/>
    </source>
</evidence>
<gene>
    <name evidence="2" type="ORF">AUJ73_04105</name>
</gene>
<proteinExistence type="predicted"/>
<dbReference type="PROSITE" id="PS51197">
    <property type="entry name" value="HTH_RRF2_2"/>
    <property type="match status" value="1"/>
</dbReference>
<keyword evidence="1" id="KW-0238">DNA-binding</keyword>
<evidence type="ECO:0000313" key="2">
    <source>
        <dbReference type="EMBL" id="OIO13200.1"/>
    </source>
</evidence>
<dbReference type="EMBL" id="MNUY01000065">
    <property type="protein sequence ID" value="OIO13200.1"/>
    <property type="molecule type" value="Genomic_DNA"/>
</dbReference>
<dbReference type="GO" id="GO:0003700">
    <property type="term" value="F:DNA-binding transcription factor activity"/>
    <property type="evidence" value="ECO:0007669"/>
    <property type="project" value="TreeGrafter"/>
</dbReference>
<dbReference type="NCBIfam" id="TIGR00738">
    <property type="entry name" value="rrf2_super"/>
    <property type="match status" value="1"/>
</dbReference>
<dbReference type="GO" id="GO:0003677">
    <property type="term" value="F:DNA binding"/>
    <property type="evidence" value="ECO:0007669"/>
    <property type="project" value="UniProtKB-KW"/>
</dbReference>
<dbReference type="STRING" id="1805209.AUJ73_04105"/>
<dbReference type="PROSITE" id="PS01332">
    <property type="entry name" value="HTH_RRF2_1"/>
    <property type="match status" value="1"/>
</dbReference>
<sequence>MKISKKEDFSLIFMSILAKEYSDKYIPLSYVAERANFSVLFLKHIASALLKKGLVESKEGIGGGYRLSRKPKSISISEILEAITSNRISVPCEKSSCHVKKKECACHSLWDNLSSKMSSYLKAISLAEFVNQ</sequence>
<dbReference type="PANTHER" id="PTHR33221:SF5">
    <property type="entry name" value="HTH-TYPE TRANSCRIPTIONAL REGULATOR ISCR"/>
    <property type="match status" value="1"/>
</dbReference>
<dbReference type="GO" id="GO:0005829">
    <property type="term" value="C:cytosol"/>
    <property type="evidence" value="ECO:0007669"/>
    <property type="project" value="TreeGrafter"/>
</dbReference>
<dbReference type="SUPFAM" id="SSF46785">
    <property type="entry name" value="Winged helix' DNA-binding domain"/>
    <property type="match status" value="1"/>
</dbReference>
<dbReference type="AlphaFoldDB" id="A0A1J4TNE0"/>
<dbReference type="InterPro" id="IPR000944">
    <property type="entry name" value="Tscrpt_reg_Rrf2"/>
</dbReference>
<dbReference type="Pfam" id="PF02082">
    <property type="entry name" value="Rrf2"/>
    <property type="match status" value="1"/>
</dbReference>
<dbReference type="InterPro" id="IPR036388">
    <property type="entry name" value="WH-like_DNA-bd_sf"/>
</dbReference>
<evidence type="ECO:0000313" key="3">
    <source>
        <dbReference type="Proteomes" id="UP000183120"/>
    </source>
</evidence>
<dbReference type="InterPro" id="IPR030489">
    <property type="entry name" value="TR_Rrf2-type_CS"/>
</dbReference>
<dbReference type="Gene3D" id="1.10.10.10">
    <property type="entry name" value="Winged helix-like DNA-binding domain superfamily/Winged helix DNA-binding domain"/>
    <property type="match status" value="1"/>
</dbReference>
<accession>A0A1J4TNE0</accession>
<name>A0A1J4TNE0_9BACT</name>
<protein>
    <recommendedName>
        <fullName evidence="4">Rrf2 family transcriptional regulator</fullName>
    </recommendedName>
</protein>
<dbReference type="InterPro" id="IPR036390">
    <property type="entry name" value="WH_DNA-bd_sf"/>
</dbReference>
<dbReference type="PANTHER" id="PTHR33221">
    <property type="entry name" value="WINGED HELIX-TURN-HELIX TRANSCRIPTIONAL REGULATOR, RRF2 FAMILY"/>
    <property type="match status" value="1"/>
</dbReference>
<organism evidence="2 3">
    <name type="scientific">Candidatus Gottesmanbacteria bacterium CG1_02_37_22</name>
    <dbReference type="NCBI Taxonomy" id="1805209"/>
    <lineage>
        <taxon>Bacteria</taxon>
        <taxon>Candidatus Gottesmaniibacteriota</taxon>
    </lineage>
</organism>
<comment type="caution">
    <text evidence="2">The sequence shown here is derived from an EMBL/GenBank/DDBJ whole genome shotgun (WGS) entry which is preliminary data.</text>
</comment>